<protein>
    <submittedName>
        <fullName evidence="1">Uncharacterized protein</fullName>
    </submittedName>
</protein>
<proteinExistence type="predicted"/>
<keyword evidence="2" id="KW-1185">Reference proteome</keyword>
<sequence length="84" mass="9239">MEEDPHIVSSQVSEFSITPPVSSFLNSPEIIPKSNQIVDSQMVHNANIQDVYSDPGTSSKTNYIVDKQIIQNSNIQTSSNSRSS</sequence>
<dbReference type="Proteomes" id="UP001431783">
    <property type="component" value="Unassembled WGS sequence"/>
</dbReference>
<organism evidence="1 2">
    <name type="scientific">Henosepilachna vigintioctopunctata</name>
    <dbReference type="NCBI Taxonomy" id="420089"/>
    <lineage>
        <taxon>Eukaryota</taxon>
        <taxon>Metazoa</taxon>
        <taxon>Ecdysozoa</taxon>
        <taxon>Arthropoda</taxon>
        <taxon>Hexapoda</taxon>
        <taxon>Insecta</taxon>
        <taxon>Pterygota</taxon>
        <taxon>Neoptera</taxon>
        <taxon>Endopterygota</taxon>
        <taxon>Coleoptera</taxon>
        <taxon>Polyphaga</taxon>
        <taxon>Cucujiformia</taxon>
        <taxon>Coccinelloidea</taxon>
        <taxon>Coccinellidae</taxon>
        <taxon>Epilachninae</taxon>
        <taxon>Epilachnini</taxon>
        <taxon>Henosepilachna</taxon>
    </lineage>
</organism>
<gene>
    <name evidence="1" type="ORF">WA026_014153</name>
</gene>
<dbReference type="EMBL" id="JARQZJ010000007">
    <property type="protein sequence ID" value="KAK9871701.1"/>
    <property type="molecule type" value="Genomic_DNA"/>
</dbReference>
<accession>A0AAW1TU87</accession>
<name>A0AAW1TU87_9CUCU</name>
<reference evidence="1 2" key="1">
    <citation type="submission" date="2023-03" db="EMBL/GenBank/DDBJ databases">
        <title>Genome insight into feeding habits of ladybird beetles.</title>
        <authorList>
            <person name="Li H.-S."/>
            <person name="Huang Y.-H."/>
            <person name="Pang H."/>
        </authorList>
    </citation>
    <scope>NUCLEOTIDE SEQUENCE [LARGE SCALE GENOMIC DNA]</scope>
    <source>
        <strain evidence="1">SYSU_2023b</strain>
        <tissue evidence="1">Whole body</tissue>
    </source>
</reference>
<evidence type="ECO:0000313" key="1">
    <source>
        <dbReference type="EMBL" id="KAK9871701.1"/>
    </source>
</evidence>
<dbReference type="AlphaFoldDB" id="A0AAW1TU87"/>
<evidence type="ECO:0000313" key="2">
    <source>
        <dbReference type="Proteomes" id="UP001431783"/>
    </source>
</evidence>
<comment type="caution">
    <text evidence="1">The sequence shown here is derived from an EMBL/GenBank/DDBJ whole genome shotgun (WGS) entry which is preliminary data.</text>
</comment>